<keyword evidence="3" id="KW-1185">Reference proteome</keyword>
<dbReference type="EMBL" id="ML977580">
    <property type="protein sequence ID" value="KAF2001835.1"/>
    <property type="molecule type" value="Genomic_DNA"/>
</dbReference>
<dbReference type="Proteomes" id="UP000799779">
    <property type="component" value="Unassembled WGS sequence"/>
</dbReference>
<protein>
    <recommendedName>
        <fullName evidence="1">DUF7730 domain-containing protein</fullName>
    </recommendedName>
</protein>
<accession>A0A6A5WRW5</accession>
<feature type="domain" description="DUF7730" evidence="1">
    <location>
        <begin position="4"/>
        <end position="138"/>
    </location>
</feature>
<name>A0A6A5WRW5_9PLEO</name>
<sequence>MERRTCYSETTNLLYSQNTFSFDEANLVVSFFDGLLPSRRAHVTSIHICWSFWMDQNSVQYAFIYLPKGDRWGSYCDKLKQLPNLRHLAVAPTFYRRPTRFMNRNERRDYKASVRFHLGYLNDVPVRDTFSVTVPWAPDSQNHPDRPSFSTDDLLPPIPKFEVKRIVQRSPVRVDQFRFPFRVKCLHCDPGVIIHKGHITDAEWLRLRNADFAPYGSVWMFHTACGGWIEFEYERNEGNRRRKWWRVTQGAKKVGNEDGTIVVSTPSESLWL</sequence>
<evidence type="ECO:0000313" key="2">
    <source>
        <dbReference type="EMBL" id="KAF2001835.1"/>
    </source>
</evidence>
<evidence type="ECO:0000259" key="1">
    <source>
        <dbReference type="Pfam" id="PF24864"/>
    </source>
</evidence>
<proteinExistence type="predicted"/>
<dbReference type="PANTHER" id="PTHR38790">
    <property type="entry name" value="2EXR DOMAIN-CONTAINING PROTEIN-RELATED"/>
    <property type="match status" value="1"/>
</dbReference>
<reference evidence="2" key="1">
    <citation type="journal article" date="2020" name="Stud. Mycol.">
        <title>101 Dothideomycetes genomes: a test case for predicting lifestyles and emergence of pathogens.</title>
        <authorList>
            <person name="Haridas S."/>
            <person name="Albert R."/>
            <person name="Binder M."/>
            <person name="Bloem J."/>
            <person name="Labutti K."/>
            <person name="Salamov A."/>
            <person name="Andreopoulos B."/>
            <person name="Baker S."/>
            <person name="Barry K."/>
            <person name="Bills G."/>
            <person name="Bluhm B."/>
            <person name="Cannon C."/>
            <person name="Castanera R."/>
            <person name="Culley D."/>
            <person name="Daum C."/>
            <person name="Ezra D."/>
            <person name="Gonzalez J."/>
            <person name="Henrissat B."/>
            <person name="Kuo A."/>
            <person name="Liang C."/>
            <person name="Lipzen A."/>
            <person name="Lutzoni F."/>
            <person name="Magnuson J."/>
            <person name="Mondo S."/>
            <person name="Nolan M."/>
            <person name="Ohm R."/>
            <person name="Pangilinan J."/>
            <person name="Park H.-J."/>
            <person name="Ramirez L."/>
            <person name="Alfaro M."/>
            <person name="Sun H."/>
            <person name="Tritt A."/>
            <person name="Yoshinaga Y."/>
            <person name="Zwiers L.-H."/>
            <person name="Turgeon B."/>
            <person name="Goodwin S."/>
            <person name="Spatafora J."/>
            <person name="Crous P."/>
            <person name="Grigoriev I."/>
        </authorList>
    </citation>
    <scope>NUCLEOTIDE SEQUENCE</scope>
    <source>
        <strain evidence="2">CBS 123094</strain>
    </source>
</reference>
<evidence type="ECO:0000313" key="3">
    <source>
        <dbReference type="Proteomes" id="UP000799779"/>
    </source>
</evidence>
<dbReference type="InterPro" id="IPR056632">
    <property type="entry name" value="DUF7730"/>
</dbReference>
<gene>
    <name evidence="2" type="ORF">P154DRAFT_533440</name>
</gene>
<organism evidence="2 3">
    <name type="scientific">Amniculicola lignicola CBS 123094</name>
    <dbReference type="NCBI Taxonomy" id="1392246"/>
    <lineage>
        <taxon>Eukaryota</taxon>
        <taxon>Fungi</taxon>
        <taxon>Dikarya</taxon>
        <taxon>Ascomycota</taxon>
        <taxon>Pezizomycotina</taxon>
        <taxon>Dothideomycetes</taxon>
        <taxon>Pleosporomycetidae</taxon>
        <taxon>Pleosporales</taxon>
        <taxon>Amniculicolaceae</taxon>
        <taxon>Amniculicola</taxon>
    </lineage>
</organism>
<dbReference type="OrthoDB" id="4757095at2759"/>
<dbReference type="AlphaFoldDB" id="A0A6A5WRW5"/>
<dbReference type="Pfam" id="PF24864">
    <property type="entry name" value="DUF7730"/>
    <property type="match status" value="1"/>
</dbReference>